<feature type="compositionally biased region" description="Basic and acidic residues" evidence="1">
    <location>
        <begin position="35"/>
        <end position="63"/>
    </location>
</feature>
<gene>
    <name evidence="2" type="ORF">KKR91_16465</name>
</gene>
<reference evidence="2 3" key="1">
    <citation type="submission" date="2021-05" db="EMBL/GenBank/DDBJ databases">
        <title>Novel species in genus Arthrobacter.</title>
        <authorList>
            <person name="Zhang G."/>
        </authorList>
    </citation>
    <scope>NUCLEOTIDE SEQUENCE [LARGE SCALE GENOMIC DNA]</scope>
    <source>
        <strain evidence="3">zg-ZUI227</strain>
    </source>
</reference>
<dbReference type="AlphaFoldDB" id="A0A975M500"/>
<dbReference type="KEGG" id="ajg:KKR91_16465"/>
<evidence type="ECO:0000256" key="1">
    <source>
        <dbReference type="SAM" id="MobiDB-lite"/>
    </source>
</evidence>
<organism evidence="2 3">
    <name type="scientific">Arthrobacter jiangjiafuii</name>
    <dbReference type="NCBI Taxonomy" id="2817475"/>
    <lineage>
        <taxon>Bacteria</taxon>
        <taxon>Bacillati</taxon>
        <taxon>Actinomycetota</taxon>
        <taxon>Actinomycetes</taxon>
        <taxon>Micrococcales</taxon>
        <taxon>Micrococcaceae</taxon>
        <taxon>Arthrobacter</taxon>
    </lineage>
</organism>
<dbReference type="Proteomes" id="UP000676885">
    <property type="component" value="Chromosome"/>
</dbReference>
<feature type="region of interest" description="Disordered" evidence="1">
    <location>
        <begin position="1"/>
        <end position="21"/>
    </location>
</feature>
<accession>A0A975M500</accession>
<dbReference type="EMBL" id="CP076022">
    <property type="protein sequence ID" value="QWC10012.1"/>
    <property type="molecule type" value="Genomic_DNA"/>
</dbReference>
<evidence type="ECO:0000313" key="2">
    <source>
        <dbReference type="EMBL" id="QWC10012.1"/>
    </source>
</evidence>
<feature type="region of interest" description="Disordered" evidence="1">
    <location>
        <begin position="35"/>
        <end position="71"/>
    </location>
</feature>
<dbReference type="RefSeq" id="WP_210227243.1">
    <property type="nucleotide sequence ID" value="NZ_CP076022.1"/>
</dbReference>
<name>A0A975M500_9MICC</name>
<protein>
    <submittedName>
        <fullName evidence="2">Uncharacterized protein</fullName>
    </submittedName>
</protein>
<proteinExistence type="predicted"/>
<evidence type="ECO:0000313" key="3">
    <source>
        <dbReference type="Proteomes" id="UP000676885"/>
    </source>
</evidence>
<keyword evidence="3" id="KW-1185">Reference proteome</keyword>
<sequence>MATKDPNINPGADAMENNLAGTREEFNDEVTKQLVEEATSKQHDDERQEREEQPALETDKDSPASEAKPSS</sequence>